<gene>
    <name evidence="1" type="ORF">EVAR_56_1</name>
</gene>
<sequence length="138" mass="15887">MLESRVLAQVKARSVLKAERHKGLYNYHHDKKRDSTVWCFENEPTPTNVAVRAATGKNRRYIFFCETVHIATLVLEDKQKIGSHDPGLALSFNLGSTQGSVSLLPRLNRCDKVLSIDVLLYSVHNNLIERERERDRER</sequence>
<name>A0A4C1SB37_EUMVA</name>
<organism evidence="1 2">
    <name type="scientific">Eumeta variegata</name>
    <name type="common">Bagworm moth</name>
    <name type="synonym">Eumeta japonica</name>
    <dbReference type="NCBI Taxonomy" id="151549"/>
    <lineage>
        <taxon>Eukaryota</taxon>
        <taxon>Metazoa</taxon>
        <taxon>Ecdysozoa</taxon>
        <taxon>Arthropoda</taxon>
        <taxon>Hexapoda</taxon>
        <taxon>Insecta</taxon>
        <taxon>Pterygota</taxon>
        <taxon>Neoptera</taxon>
        <taxon>Endopterygota</taxon>
        <taxon>Lepidoptera</taxon>
        <taxon>Glossata</taxon>
        <taxon>Ditrysia</taxon>
        <taxon>Tineoidea</taxon>
        <taxon>Psychidae</taxon>
        <taxon>Oiketicinae</taxon>
        <taxon>Eumeta</taxon>
    </lineage>
</organism>
<keyword evidence="2" id="KW-1185">Reference proteome</keyword>
<accession>A0A4C1SB37</accession>
<protein>
    <submittedName>
        <fullName evidence="1">Uncharacterized protein</fullName>
    </submittedName>
</protein>
<evidence type="ECO:0000313" key="1">
    <source>
        <dbReference type="EMBL" id="GBO98407.1"/>
    </source>
</evidence>
<dbReference type="EMBL" id="BGZK01000001">
    <property type="protein sequence ID" value="GBO98407.1"/>
    <property type="molecule type" value="Genomic_DNA"/>
</dbReference>
<dbReference type="Proteomes" id="UP000299102">
    <property type="component" value="Unassembled WGS sequence"/>
</dbReference>
<proteinExistence type="predicted"/>
<comment type="caution">
    <text evidence="1">The sequence shown here is derived from an EMBL/GenBank/DDBJ whole genome shotgun (WGS) entry which is preliminary data.</text>
</comment>
<reference evidence="1 2" key="1">
    <citation type="journal article" date="2019" name="Commun. Biol.">
        <title>The bagworm genome reveals a unique fibroin gene that provides high tensile strength.</title>
        <authorList>
            <person name="Kono N."/>
            <person name="Nakamura H."/>
            <person name="Ohtoshi R."/>
            <person name="Tomita M."/>
            <person name="Numata K."/>
            <person name="Arakawa K."/>
        </authorList>
    </citation>
    <scope>NUCLEOTIDE SEQUENCE [LARGE SCALE GENOMIC DNA]</scope>
</reference>
<dbReference type="AlphaFoldDB" id="A0A4C1SB37"/>
<evidence type="ECO:0000313" key="2">
    <source>
        <dbReference type="Proteomes" id="UP000299102"/>
    </source>
</evidence>